<dbReference type="Proteomes" id="UP000544134">
    <property type="component" value="Unassembled WGS sequence"/>
</dbReference>
<dbReference type="PANTHER" id="PTHR30143:SF0">
    <property type="entry name" value="2-KETO-4-PENTENOATE HYDRATASE"/>
    <property type="match status" value="1"/>
</dbReference>
<protein>
    <submittedName>
        <fullName evidence="3">2-keto-4-pentenoate hydratase</fullName>
    </submittedName>
</protein>
<sequence length="269" mass="28730">MINRSNVEALALRLRDAERTRQTVAPLRDNPQFAQAANVVEAAELAYAVQQFNVQAREAAGERIVGRKIGLTSPAVQRQLGVDQPDFGALFASMAFGDNQAIPLSELIQPKVEAEIALVLEHDLTHDKHTYADLIRATAYAVAAIEIVDSRIEGWNIRFVDTVADNASSACFVLGSRPVLLRDMDLAACAMTLSNDVDVLSRGNGFACLGNPLNAAAWLADRMVRLGTPLRAGDVLMTGALGPMVAVTQPGTFSAQIDGLGSVRATFSA</sequence>
<accession>A0A848I308</accession>
<gene>
    <name evidence="3" type="ORF">HHL24_02115</name>
</gene>
<proteinExistence type="predicted"/>
<dbReference type="InterPro" id="IPR036663">
    <property type="entry name" value="Fumarylacetoacetase_C_sf"/>
</dbReference>
<dbReference type="AlphaFoldDB" id="A0A848I308"/>
<dbReference type="GO" id="GO:0005737">
    <property type="term" value="C:cytoplasm"/>
    <property type="evidence" value="ECO:0007669"/>
    <property type="project" value="TreeGrafter"/>
</dbReference>
<evidence type="ECO:0000313" key="3">
    <source>
        <dbReference type="EMBL" id="NML96761.1"/>
    </source>
</evidence>
<feature type="domain" description="Fumarylacetoacetase-like C-terminal" evidence="2">
    <location>
        <begin position="84"/>
        <end position="267"/>
    </location>
</feature>
<dbReference type="Pfam" id="PF01557">
    <property type="entry name" value="FAA_hydrolase"/>
    <property type="match status" value="1"/>
</dbReference>
<dbReference type="SUPFAM" id="SSF56529">
    <property type="entry name" value="FAH"/>
    <property type="match status" value="1"/>
</dbReference>
<keyword evidence="4" id="KW-1185">Reference proteome</keyword>
<dbReference type="InterPro" id="IPR011234">
    <property type="entry name" value="Fumarylacetoacetase-like_C"/>
</dbReference>
<dbReference type="RefSeq" id="WP_169483735.1">
    <property type="nucleotide sequence ID" value="NZ_JABBGJ010000002.1"/>
</dbReference>
<organism evidence="3 4">
    <name type="scientific">Paraburkholderia polaris</name>
    <dbReference type="NCBI Taxonomy" id="2728848"/>
    <lineage>
        <taxon>Bacteria</taxon>
        <taxon>Pseudomonadati</taxon>
        <taxon>Pseudomonadota</taxon>
        <taxon>Betaproteobacteria</taxon>
        <taxon>Burkholderiales</taxon>
        <taxon>Burkholderiaceae</taxon>
        <taxon>Paraburkholderia</taxon>
    </lineage>
</organism>
<dbReference type="GO" id="GO:0008684">
    <property type="term" value="F:2-oxopent-4-enoate hydratase activity"/>
    <property type="evidence" value="ECO:0007669"/>
    <property type="project" value="TreeGrafter"/>
</dbReference>
<evidence type="ECO:0000313" key="4">
    <source>
        <dbReference type="Proteomes" id="UP000544134"/>
    </source>
</evidence>
<name>A0A848I308_9BURK</name>
<keyword evidence="1" id="KW-0456">Lyase</keyword>
<dbReference type="Gene3D" id="3.90.850.10">
    <property type="entry name" value="Fumarylacetoacetase-like, C-terminal domain"/>
    <property type="match status" value="1"/>
</dbReference>
<comment type="caution">
    <text evidence="3">The sequence shown here is derived from an EMBL/GenBank/DDBJ whole genome shotgun (WGS) entry which is preliminary data.</text>
</comment>
<dbReference type="EMBL" id="JABBGJ010000002">
    <property type="protein sequence ID" value="NML96761.1"/>
    <property type="molecule type" value="Genomic_DNA"/>
</dbReference>
<evidence type="ECO:0000256" key="1">
    <source>
        <dbReference type="ARBA" id="ARBA00023239"/>
    </source>
</evidence>
<evidence type="ECO:0000259" key="2">
    <source>
        <dbReference type="Pfam" id="PF01557"/>
    </source>
</evidence>
<reference evidence="3 4" key="1">
    <citation type="submission" date="2020-04" db="EMBL/GenBank/DDBJ databases">
        <title>Paraburkholderia sp. RP-4-7 isolated from soil.</title>
        <authorList>
            <person name="Dahal R.H."/>
        </authorList>
    </citation>
    <scope>NUCLEOTIDE SEQUENCE [LARGE SCALE GENOMIC DNA]</scope>
    <source>
        <strain evidence="3 4">RP-4-7</strain>
    </source>
</reference>
<dbReference type="PANTHER" id="PTHR30143">
    <property type="entry name" value="ACID HYDRATASE"/>
    <property type="match status" value="1"/>
</dbReference>
<dbReference type="InterPro" id="IPR050772">
    <property type="entry name" value="Hydratase-Decarb/MhpD_sf"/>
</dbReference>